<dbReference type="GO" id="GO:0003723">
    <property type="term" value="F:RNA binding"/>
    <property type="evidence" value="ECO:0007669"/>
    <property type="project" value="InterPro"/>
</dbReference>
<name>A0A4U1BIA5_9GAMM</name>
<comment type="caution">
    <text evidence="3">The sequence shown here is derived from an EMBL/GenBank/DDBJ whole genome shotgun (WGS) entry which is preliminary data.</text>
</comment>
<dbReference type="Gene3D" id="3.30.2350.10">
    <property type="entry name" value="Pseudouridine synthase"/>
    <property type="match status" value="1"/>
</dbReference>
<dbReference type="AlphaFoldDB" id="A0A4U1BIA5"/>
<sequence length="358" mass="40325">MLRHSPGSGHPSRHSQSRLGRRPLFWVTALCATLPEIQEAPLTTQFNDTVSPSDAGQHLYQFLRARFPYLNEQTWQAFVDQGEVAIDGVRAEGDPQLEPGQVLSYRIGDYFEGQVDTGWKLLWQGEEIIAVHKPHGLPVSRTTRNIINTLAALVRRDSDWPEAHLLHRLDLETGGIVLLGKDKAAASRWQPRLKQLMVRKVYHAVLWGLPSWDEREFECRLGTRADSPIRCQMHVCGDDDKGKQSRTQFRVLARGDDCALVECQLVTGRKHQIRAHLAHLGHPIVGDKIYSGGGSYYLKRLADAVTDADEAALGTPHHLLFARELTIETEPGSKQVLTDKFYSEAWHQFSQARGLPLL</sequence>
<gene>
    <name evidence="3" type="ORF">FCL40_01030</name>
</gene>
<protein>
    <submittedName>
        <fullName evidence="3">RluA family pseudouridine synthase</fullName>
    </submittedName>
</protein>
<dbReference type="Pfam" id="PF00849">
    <property type="entry name" value="PseudoU_synth_2"/>
    <property type="match status" value="1"/>
</dbReference>
<dbReference type="CDD" id="cd02869">
    <property type="entry name" value="PseudoU_synth_RluA_like"/>
    <property type="match status" value="1"/>
</dbReference>
<dbReference type="InterPro" id="IPR020103">
    <property type="entry name" value="PsdUridine_synth_cat_dom_sf"/>
</dbReference>
<dbReference type="Proteomes" id="UP000305674">
    <property type="component" value="Unassembled WGS sequence"/>
</dbReference>
<proteinExistence type="inferred from homology"/>
<evidence type="ECO:0000256" key="1">
    <source>
        <dbReference type="ARBA" id="ARBA00010876"/>
    </source>
</evidence>
<evidence type="ECO:0000313" key="4">
    <source>
        <dbReference type="Proteomes" id="UP000305674"/>
    </source>
</evidence>
<feature type="domain" description="Pseudouridine synthase RsuA/RluA-like" evidence="2">
    <location>
        <begin position="128"/>
        <end position="279"/>
    </location>
</feature>
<dbReference type="InterPro" id="IPR006145">
    <property type="entry name" value="PsdUridine_synth_RsuA/RluA"/>
</dbReference>
<dbReference type="OrthoDB" id="9807829at2"/>
<organism evidence="3 4">
    <name type="scientific">Ferrimonas sediminicola</name>
    <dbReference type="NCBI Taxonomy" id="2569538"/>
    <lineage>
        <taxon>Bacteria</taxon>
        <taxon>Pseudomonadati</taxon>
        <taxon>Pseudomonadota</taxon>
        <taxon>Gammaproteobacteria</taxon>
        <taxon>Alteromonadales</taxon>
        <taxon>Ferrimonadaceae</taxon>
        <taxon>Ferrimonas</taxon>
    </lineage>
</organism>
<comment type="similarity">
    <text evidence="1">Belongs to the pseudouridine synthase RluA family.</text>
</comment>
<dbReference type="GO" id="GO:0009982">
    <property type="term" value="F:pseudouridine synthase activity"/>
    <property type="evidence" value="ECO:0007669"/>
    <property type="project" value="InterPro"/>
</dbReference>
<dbReference type="InterPro" id="IPR050188">
    <property type="entry name" value="RluA_PseudoU_synthase"/>
</dbReference>
<dbReference type="GO" id="GO:0000455">
    <property type="term" value="P:enzyme-directed rRNA pseudouridine synthesis"/>
    <property type="evidence" value="ECO:0007669"/>
    <property type="project" value="TreeGrafter"/>
</dbReference>
<dbReference type="GO" id="GO:0140098">
    <property type="term" value="F:catalytic activity, acting on RNA"/>
    <property type="evidence" value="ECO:0007669"/>
    <property type="project" value="UniProtKB-ARBA"/>
</dbReference>
<evidence type="ECO:0000313" key="3">
    <source>
        <dbReference type="EMBL" id="TKB51170.1"/>
    </source>
</evidence>
<keyword evidence="4" id="KW-1185">Reference proteome</keyword>
<dbReference type="SUPFAM" id="SSF55120">
    <property type="entry name" value="Pseudouridine synthase"/>
    <property type="match status" value="1"/>
</dbReference>
<dbReference type="EMBL" id="SWCI01000001">
    <property type="protein sequence ID" value="TKB51170.1"/>
    <property type="molecule type" value="Genomic_DNA"/>
</dbReference>
<evidence type="ECO:0000259" key="2">
    <source>
        <dbReference type="Pfam" id="PF00849"/>
    </source>
</evidence>
<dbReference type="PANTHER" id="PTHR21600">
    <property type="entry name" value="MITOCHONDRIAL RNA PSEUDOURIDINE SYNTHASE"/>
    <property type="match status" value="1"/>
</dbReference>
<reference evidence="3 4" key="1">
    <citation type="submission" date="2019-04" db="EMBL/GenBank/DDBJ databases">
        <authorList>
            <person name="Hwang J.C."/>
        </authorList>
    </citation>
    <scope>NUCLEOTIDE SEQUENCE [LARGE SCALE GENOMIC DNA]</scope>
    <source>
        <strain evidence="3 4">IMCC35001</strain>
    </source>
</reference>
<accession>A0A4U1BIA5</accession>
<dbReference type="PANTHER" id="PTHR21600:SF87">
    <property type="entry name" value="RNA PSEUDOURIDYLATE SYNTHASE DOMAIN-CONTAINING PROTEIN 1"/>
    <property type="match status" value="1"/>
</dbReference>